<dbReference type="GeneID" id="18242398"/>
<dbReference type="Proteomes" id="UP000007241">
    <property type="component" value="Unassembled WGS sequence"/>
</dbReference>
<accession>F4NWU3</accession>
<organism evidence="2 3">
    <name type="scientific">Batrachochytrium dendrobatidis (strain JAM81 / FGSC 10211)</name>
    <name type="common">Frog chytrid fungus</name>
    <dbReference type="NCBI Taxonomy" id="684364"/>
    <lineage>
        <taxon>Eukaryota</taxon>
        <taxon>Fungi</taxon>
        <taxon>Fungi incertae sedis</taxon>
        <taxon>Chytridiomycota</taxon>
        <taxon>Chytridiomycota incertae sedis</taxon>
        <taxon>Chytridiomycetes</taxon>
        <taxon>Rhizophydiales</taxon>
        <taxon>Rhizophydiales incertae sedis</taxon>
        <taxon>Batrachochytrium</taxon>
    </lineage>
</organism>
<feature type="domain" description="UspA" evidence="1">
    <location>
        <begin position="17"/>
        <end position="173"/>
    </location>
</feature>
<dbReference type="PANTHER" id="PTHR46100:SF4">
    <property type="entry name" value="USPA DOMAIN-CONTAINING PROTEIN"/>
    <property type="match status" value="1"/>
</dbReference>
<dbReference type="InterPro" id="IPR006016">
    <property type="entry name" value="UspA"/>
</dbReference>
<keyword evidence="3" id="KW-1185">Reference proteome</keyword>
<dbReference type="PANTHER" id="PTHR46100">
    <property type="entry name" value="IMP2'P"/>
    <property type="match status" value="1"/>
</dbReference>
<reference evidence="2 3" key="1">
    <citation type="submission" date="2009-12" db="EMBL/GenBank/DDBJ databases">
        <title>The draft genome of Batrachochytrium dendrobatidis.</title>
        <authorList>
            <consortium name="US DOE Joint Genome Institute (JGI-PGF)"/>
            <person name="Kuo A."/>
            <person name="Salamov A."/>
            <person name="Schmutz J."/>
            <person name="Lucas S."/>
            <person name="Pitluck S."/>
            <person name="Rosenblum E."/>
            <person name="Stajich J."/>
            <person name="Eisen M."/>
            <person name="Grigoriev I.V."/>
        </authorList>
    </citation>
    <scope>NUCLEOTIDE SEQUENCE [LARGE SCALE GENOMIC DNA]</scope>
    <source>
        <strain evidence="3">JAM81 / FGSC 10211</strain>
    </source>
</reference>
<protein>
    <recommendedName>
        <fullName evidence="1">UspA domain-containing protein</fullName>
    </recommendedName>
</protein>
<dbReference type="CDD" id="cd23659">
    <property type="entry name" value="USP_At3g01520-like"/>
    <property type="match status" value="1"/>
</dbReference>
<dbReference type="Gene3D" id="3.40.50.620">
    <property type="entry name" value="HUPs"/>
    <property type="match status" value="1"/>
</dbReference>
<dbReference type="RefSeq" id="XP_006676965.1">
    <property type="nucleotide sequence ID" value="XM_006676902.1"/>
</dbReference>
<dbReference type="Pfam" id="PF00582">
    <property type="entry name" value="Usp"/>
    <property type="match status" value="1"/>
</dbReference>
<dbReference type="PRINTS" id="PR01438">
    <property type="entry name" value="UNVRSLSTRESS"/>
</dbReference>
<dbReference type="SUPFAM" id="SSF52402">
    <property type="entry name" value="Adenine nucleotide alpha hydrolases-like"/>
    <property type="match status" value="1"/>
</dbReference>
<proteinExistence type="predicted"/>
<dbReference type="STRING" id="684364.F4NWU3"/>
<dbReference type="OMA" id="CLHNCKI"/>
<sequence>MNQEILIHSHSTICGHRTILIATDFSSSSTFIMDWTAENLIRNGDKIILLHVIQDIDTGPDMDDDADIIEMVNIASDTTAIQVATQTSVSCLEESIDGFDRIFAANKILDYDIQKVICTGAPGPTIVAKAAEIHPNMVIMGTHGRTGFSELIMGSVSSYVNKHCKQCPVVVVKSNHAKSE</sequence>
<evidence type="ECO:0000313" key="2">
    <source>
        <dbReference type="EMBL" id="EGF82549.1"/>
    </source>
</evidence>
<evidence type="ECO:0000313" key="3">
    <source>
        <dbReference type="Proteomes" id="UP000007241"/>
    </source>
</evidence>
<dbReference type="InParanoid" id="F4NWU3"/>
<dbReference type="OrthoDB" id="843225at2759"/>
<name>F4NWU3_BATDJ</name>
<dbReference type="EMBL" id="GL882880">
    <property type="protein sequence ID" value="EGF82549.1"/>
    <property type="molecule type" value="Genomic_DNA"/>
</dbReference>
<dbReference type="AlphaFoldDB" id="F4NWU3"/>
<evidence type="ECO:0000259" key="1">
    <source>
        <dbReference type="Pfam" id="PF00582"/>
    </source>
</evidence>
<gene>
    <name evidence="2" type="ORF">BATDEDRAFT_86344</name>
</gene>
<dbReference type="InterPro" id="IPR006015">
    <property type="entry name" value="Universal_stress_UspA"/>
</dbReference>
<dbReference type="InterPro" id="IPR014729">
    <property type="entry name" value="Rossmann-like_a/b/a_fold"/>
</dbReference>
<dbReference type="HOGENOM" id="CLU_049301_16_2_1"/>